<dbReference type="Gene3D" id="1.10.1660.10">
    <property type="match status" value="1"/>
</dbReference>
<comment type="caution">
    <text evidence="6">The sequence shown here is derived from an EMBL/GenBank/DDBJ whole genome shotgun (WGS) entry which is preliminary data.</text>
</comment>
<keyword evidence="3" id="KW-0010">Activator</keyword>
<evidence type="ECO:0000256" key="1">
    <source>
        <dbReference type="ARBA" id="ARBA00023015"/>
    </source>
</evidence>
<evidence type="ECO:0000256" key="4">
    <source>
        <dbReference type="ARBA" id="ARBA00023163"/>
    </source>
</evidence>
<evidence type="ECO:0000313" key="7">
    <source>
        <dbReference type="Proteomes" id="UP000295328"/>
    </source>
</evidence>
<organism evidence="6 7">
    <name type="scientific">Macrococcus hajekii</name>
    <dbReference type="NCBI Taxonomy" id="198482"/>
    <lineage>
        <taxon>Bacteria</taxon>
        <taxon>Bacillati</taxon>
        <taxon>Bacillota</taxon>
        <taxon>Bacilli</taxon>
        <taxon>Bacillales</taxon>
        <taxon>Staphylococcaceae</taxon>
        <taxon>Macrococcus</taxon>
    </lineage>
</organism>
<dbReference type="GO" id="GO:0003677">
    <property type="term" value="F:DNA binding"/>
    <property type="evidence" value="ECO:0007669"/>
    <property type="project" value="UniProtKB-KW"/>
</dbReference>
<reference evidence="6 7" key="1">
    <citation type="submission" date="2019-01" db="EMBL/GenBank/DDBJ databases">
        <title>Draft genome sequences of the type strains of six Macrococcus species.</title>
        <authorList>
            <person name="Mazhar S."/>
            <person name="Altermann E."/>
            <person name="Hill C."/>
            <person name="Mcauliffe O."/>
        </authorList>
    </citation>
    <scope>NUCLEOTIDE SEQUENCE [LARGE SCALE GENOMIC DNA]</scope>
    <source>
        <strain evidence="6 7">CCM4809</strain>
    </source>
</reference>
<dbReference type="SMART" id="SM00422">
    <property type="entry name" value="HTH_MERR"/>
    <property type="match status" value="1"/>
</dbReference>
<dbReference type="OrthoDB" id="9814833at2"/>
<evidence type="ECO:0000256" key="2">
    <source>
        <dbReference type="ARBA" id="ARBA00023125"/>
    </source>
</evidence>
<keyword evidence="1" id="KW-0805">Transcription regulation</keyword>
<accession>A0A4V3BE15</accession>
<dbReference type="PANTHER" id="PTHR30204:SF90">
    <property type="entry name" value="HTH-TYPE TRANSCRIPTIONAL ACTIVATOR MTA"/>
    <property type="match status" value="1"/>
</dbReference>
<dbReference type="CDD" id="cd01106">
    <property type="entry name" value="HTH_TipAL-Mta"/>
    <property type="match status" value="1"/>
</dbReference>
<dbReference type="PANTHER" id="PTHR30204">
    <property type="entry name" value="REDOX-CYCLING DRUG-SENSING TRANSCRIPTIONAL ACTIVATOR SOXR"/>
    <property type="match status" value="1"/>
</dbReference>
<dbReference type="InterPro" id="IPR009061">
    <property type="entry name" value="DNA-bd_dom_put_sf"/>
</dbReference>
<dbReference type="GO" id="GO:0003700">
    <property type="term" value="F:DNA-binding transcription factor activity"/>
    <property type="evidence" value="ECO:0007669"/>
    <property type="project" value="InterPro"/>
</dbReference>
<keyword evidence="7" id="KW-1185">Reference proteome</keyword>
<dbReference type="Pfam" id="PF07739">
    <property type="entry name" value="TipAS"/>
    <property type="match status" value="1"/>
</dbReference>
<dbReference type="InterPro" id="IPR000551">
    <property type="entry name" value="MerR-type_HTH_dom"/>
</dbReference>
<dbReference type="InterPro" id="IPR047057">
    <property type="entry name" value="MerR_fam"/>
</dbReference>
<proteinExistence type="predicted"/>
<dbReference type="InterPro" id="IPR012925">
    <property type="entry name" value="TipAS_dom"/>
</dbReference>
<sequence>MMYTIKELADLSGVSTRTLRYYDNIDLLKPHTLTDAGYRKYSTVEVERLQQILFYRALDFSLQEIKHLLDEDDYSVKNALLNQKHQLLQKRKQLDKLLHHIEQTISYYEGEIEMTDHEKFEAFKQAKLEENEQLYGEAIRARYGEKAVESSNQNWQHLSEADYDRAVAAEERLISELNYLLEHRISDLNDSHAERAFLAHREWLEIMAPFYSKDYHRSLGEMYIADHRFANYYNNRTEQDSVELLKAIINQWTN</sequence>
<evidence type="ECO:0000259" key="5">
    <source>
        <dbReference type="PROSITE" id="PS50937"/>
    </source>
</evidence>
<dbReference type="PROSITE" id="PS50937">
    <property type="entry name" value="HTH_MERR_2"/>
    <property type="match status" value="1"/>
</dbReference>
<dbReference type="AlphaFoldDB" id="A0A4V3BE15"/>
<dbReference type="EMBL" id="SCWE01000002">
    <property type="protein sequence ID" value="TDM01714.1"/>
    <property type="molecule type" value="Genomic_DNA"/>
</dbReference>
<evidence type="ECO:0000313" key="6">
    <source>
        <dbReference type="EMBL" id="TDM01714.1"/>
    </source>
</evidence>
<feature type="domain" description="HTH merR-type" evidence="5">
    <location>
        <begin position="2"/>
        <end position="71"/>
    </location>
</feature>
<dbReference type="SUPFAM" id="SSF46955">
    <property type="entry name" value="Putative DNA-binding domain"/>
    <property type="match status" value="1"/>
</dbReference>
<keyword evidence="4" id="KW-0804">Transcription</keyword>
<dbReference type="Pfam" id="PF13411">
    <property type="entry name" value="MerR_1"/>
    <property type="match status" value="1"/>
</dbReference>
<dbReference type="SUPFAM" id="SSF89082">
    <property type="entry name" value="Antibiotic binding domain of TipA-like multidrug resistance regulators"/>
    <property type="match status" value="1"/>
</dbReference>
<evidence type="ECO:0000256" key="3">
    <source>
        <dbReference type="ARBA" id="ARBA00023159"/>
    </source>
</evidence>
<dbReference type="Gene3D" id="1.10.490.50">
    <property type="entry name" value="Antibiotic binding domain of TipA-like multidrug resistance regulators"/>
    <property type="match status" value="1"/>
</dbReference>
<protein>
    <submittedName>
        <fullName evidence="6">MerR family transcriptional regulator</fullName>
    </submittedName>
</protein>
<gene>
    <name evidence="6" type="ORF">ERX37_05745</name>
</gene>
<keyword evidence="2" id="KW-0238">DNA-binding</keyword>
<dbReference type="InterPro" id="IPR036244">
    <property type="entry name" value="TipA-like_antibiotic-bd"/>
</dbReference>
<name>A0A4V3BE15_9STAP</name>
<dbReference type="Proteomes" id="UP000295328">
    <property type="component" value="Unassembled WGS sequence"/>
</dbReference>